<dbReference type="EMBL" id="CP021109">
    <property type="protein sequence ID" value="ARP87477.1"/>
    <property type="molecule type" value="Genomic_DNA"/>
</dbReference>
<evidence type="ECO:0000313" key="1">
    <source>
        <dbReference type="EMBL" id="ARP87477.1"/>
    </source>
</evidence>
<dbReference type="OrthoDB" id="8636982at2"/>
<organism evidence="1 2">
    <name type="scientific">Bordetella genomosp. 9</name>
    <dbReference type="NCBI Taxonomy" id="1416803"/>
    <lineage>
        <taxon>Bacteria</taxon>
        <taxon>Pseudomonadati</taxon>
        <taxon>Pseudomonadota</taxon>
        <taxon>Betaproteobacteria</taxon>
        <taxon>Burkholderiales</taxon>
        <taxon>Alcaligenaceae</taxon>
        <taxon>Bordetella</taxon>
    </lineage>
</organism>
<accession>A0A1W6Z276</accession>
<protein>
    <submittedName>
        <fullName evidence="1">Uncharacterized protein</fullName>
    </submittedName>
</protein>
<sequence length="78" mass="8429">MLTQEQLRLLKQIHAGDQGVDDTQAQTLLERGLIARQGQRFGVTPQGEKALGVREGFGDAIVDAVLPGEGAHQAEEKH</sequence>
<proteinExistence type="predicted"/>
<dbReference type="Proteomes" id="UP000194139">
    <property type="component" value="Chromosome"/>
</dbReference>
<name>A0A1W6Z276_9BORD</name>
<dbReference type="RefSeq" id="WP_086058214.1">
    <property type="nucleotide sequence ID" value="NZ_CP021109.1"/>
</dbReference>
<gene>
    <name evidence="1" type="ORF">CAL13_15640</name>
</gene>
<reference evidence="1 2" key="1">
    <citation type="submission" date="2017-05" db="EMBL/GenBank/DDBJ databases">
        <title>Complete and WGS of Bordetella genogroups.</title>
        <authorList>
            <person name="Spilker T."/>
            <person name="LiPuma J."/>
        </authorList>
    </citation>
    <scope>NUCLEOTIDE SEQUENCE [LARGE SCALE GENOMIC DNA]</scope>
    <source>
        <strain evidence="1 2">AU17164</strain>
    </source>
</reference>
<dbReference type="AlphaFoldDB" id="A0A1W6Z276"/>
<keyword evidence="2" id="KW-1185">Reference proteome</keyword>
<evidence type="ECO:0000313" key="2">
    <source>
        <dbReference type="Proteomes" id="UP000194139"/>
    </source>
</evidence>